<dbReference type="InterPro" id="IPR036249">
    <property type="entry name" value="Thioredoxin-like_sf"/>
</dbReference>
<name>A0ABR2X0S3_9FUNG</name>
<dbReference type="PANTHER" id="PTHR31902:SF14">
    <property type="entry name" value="ACTIN PATCHES DISTAL PROTEIN 1"/>
    <property type="match status" value="1"/>
</dbReference>
<protein>
    <recommendedName>
        <fullName evidence="3">Altered inheritance of mitochondria protein 32</fullName>
    </recommendedName>
</protein>
<dbReference type="SUPFAM" id="SSF52833">
    <property type="entry name" value="Thioredoxin-like"/>
    <property type="match status" value="1"/>
</dbReference>
<keyword evidence="2" id="KW-1185">Reference proteome</keyword>
<accession>A0ABR2X0S3</accession>
<dbReference type="Pfam" id="PF06999">
    <property type="entry name" value="Suc_Fer-like"/>
    <property type="match status" value="1"/>
</dbReference>
<comment type="caution">
    <text evidence="1">The sequence shown here is derived from an EMBL/GenBank/DDBJ whole genome shotgun (WGS) entry which is preliminary data.</text>
</comment>
<dbReference type="EMBL" id="JASJQH010000083">
    <property type="protein sequence ID" value="KAK9767354.1"/>
    <property type="molecule type" value="Genomic_DNA"/>
</dbReference>
<reference evidence="1 2" key="1">
    <citation type="submission" date="2023-04" db="EMBL/GenBank/DDBJ databases">
        <title>Genome of Basidiobolus ranarum AG-B5.</title>
        <authorList>
            <person name="Stajich J.E."/>
            <person name="Carter-House D."/>
            <person name="Gryganskyi A."/>
        </authorList>
    </citation>
    <scope>NUCLEOTIDE SEQUENCE [LARGE SCALE GENOMIC DNA]</scope>
    <source>
        <strain evidence="1 2">AG-B5</strain>
    </source>
</reference>
<dbReference type="Gene3D" id="3.40.30.10">
    <property type="entry name" value="Glutaredoxin"/>
    <property type="match status" value="1"/>
</dbReference>
<organism evidence="1 2">
    <name type="scientific">Basidiobolus ranarum</name>
    <dbReference type="NCBI Taxonomy" id="34480"/>
    <lineage>
        <taxon>Eukaryota</taxon>
        <taxon>Fungi</taxon>
        <taxon>Fungi incertae sedis</taxon>
        <taxon>Zoopagomycota</taxon>
        <taxon>Entomophthoromycotina</taxon>
        <taxon>Basidiobolomycetes</taxon>
        <taxon>Basidiobolales</taxon>
        <taxon>Basidiobolaceae</taxon>
        <taxon>Basidiobolus</taxon>
    </lineage>
</organism>
<proteinExistence type="predicted"/>
<dbReference type="CDD" id="cd03062">
    <property type="entry name" value="TRX_Fd_Sucrase"/>
    <property type="match status" value="1"/>
</dbReference>
<dbReference type="PANTHER" id="PTHR31902">
    <property type="entry name" value="ACTIN PATCHES DISTAL PROTEIN 1"/>
    <property type="match status" value="1"/>
</dbReference>
<dbReference type="InterPro" id="IPR009737">
    <property type="entry name" value="Aim32/Apd1-like"/>
</dbReference>
<gene>
    <name evidence="1" type="ORF">K7432_002931</name>
</gene>
<evidence type="ECO:0008006" key="3">
    <source>
        <dbReference type="Google" id="ProtNLM"/>
    </source>
</evidence>
<evidence type="ECO:0000313" key="2">
    <source>
        <dbReference type="Proteomes" id="UP001479436"/>
    </source>
</evidence>
<sequence>MLWKKAVRGNFPLSLLKNTSILYGKQSVRPLSFLNEFYETKKDDCSDKCSCQSIEYPPGLDIDTESPLPNISPYSAHFLVSTGHSKWPSKVEFIPNTLTSLLSRSTLQARKKQPTTLRVINSNTDRPITDKSEESTLDSTQLVVYPNNWLCSNVNEDNISSLVNHVLLDEPIDFNSVGIKVEPFKKSQILICGHMERDARCGIVAPILKEAFEKAKKTLGLEDQIEVNLVSHIGGHKYAANVILYPAGIWYARVRPEHAEEILVKSIQNQEIIPELYRG</sequence>
<dbReference type="Proteomes" id="UP001479436">
    <property type="component" value="Unassembled WGS sequence"/>
</dbReference>
<evidence type="ECO:0000313" key="1">
    <source>
        <dbReference type="EMBL" id="KAK9767354.1"/>
    </source>
</evidence>